<comment type="similarity">
    <text evidence="3 9 10">Belongs to the FBPase class 1 family.</text>
</comment>
<comment type="catalytic activity">
    <reaction evidence="1 9">
        <text>beta-D-fructose 1,6-bisphosphate + H2O = beta-D-fructose 6-phosphate + phosphate</text>
        <dbReference type="Rhea" id="RHEA:11064"/>
        <dbReference type="ChEBI" id="CHEBI:15377"/>
        <dbReference type="ChEBI" id="CHEBI:32966"/>
        <dbReference type="ChEBI" id="CHEBI:43474"/>
        <dbReference type="ChEBI" id="CHEBI:57634"/>
        <dbReference type="EC" id="3.1.3.11"/>
    </reaction>
</comment>
<name>A0A498BXN0_9GAMM</name>
<dbReference type="AlphaFoldDB" id="A0A498BXN0"/>
<keyword evidence="6 9" id="KW-0378">Hydrolase</keyword>
<dbReference type="GO" id="GO:0005829">
    <property type="term" value="C:cytosol"/>
    <property type="evidence" value="ECO:0007669"/>
    <property type="project" value="TreeGrafter"/>
</dbReference>
<protein>
    <recommendedName>
        <fullName evidence="9">Fructose-1,6-bisphosphatase class 1</fullName>
        <shortName evidence="9">FBPase class 1</shortName>
        <ecNumber evidence="9">3.1.3.11</ecNumber>
    </recommendedName>
    <alternativeName>
        <fullName evidence="9">D-fructose-1,6-bisphosphate 1-phosphohydrolase class 1</fullName>
    </alternativeName>
</protein>
<dbReference type="InterPro" id="IPR028343">
    <property type="entry name" value="FBPtase"/>
</dbReference>
<dbReference type="FunFam" id="3.40.190.80:FF:000011">
    <property type="entry name" value="Fructose-1,6-bisphosphatase class 1"/>
    <property type="match status" value="1"/>
</dbReference>
<feature type="binding site" evidence="9">
    <location>
        <position position="117"/>
    </location>
    <ligand>
        <name>Mg(2+)</name>
        <dbReference type="ChEBI" id="CHEBI:18420"/>
        <label>2</label>
    </ligand>
</feature>
<reference evidence="13 14" key="1">
    <citation type="submission" date="2018-10" db="EMBL/GenBank/DDBJ databases">
        <title>Genomic Encyclopedia of Type Strains, Phase IV (KMG-IV): sequencing the most valuable type-strain genomes for metagenomic binning, comparative biology and taxonomic classification.</title>
        <authorList>
            <person name="Goeker M."/>
        </authorList>
    </citation>
    <scope>NUCLEOTIDE SEQUENCE [LARGE SCALE GENOMIC DNA]</scope>
    <source>
        <strain evidence="13 14">DSM 12769</strain>
    </source>
</reference>
<dbReference type="PIRSF" id="PIRSF500210">
    <property type="entry name" value="FBPtase"/>
    <property type="match status" value="1"/>
</dbReference>
<evidence type="ECO:0000256" key="10">
    <source>
        <dbReference type="RuleBase" id="RU000508"/>
    </source>
</evidence>
<comment type="subunit">
    <text evidence="9">Homotetramer.</text>
</comment>
<feature type="binding site" evidence="9">
    <location>
        <position position="92"/>
    </location>
    <ligand>
        <name>Mg(2+)</name>
        <dbReference type="ChEBI" id="CHEBI:18420"/>
        <label>1</label>
    </ligand>
</feature>
<evidence type="ECO:0000256" key="9">
    <source>
        <dbReference type="HAMAP-Rule" id="MF_01855"/>
    </source>
</evidence>
<keyword evidence="7 9" id="KW-0460">Magnesium</keyword>
<evidence type="ECO:0000256" key="1">
    <source>
        <dbReference type="ARBA" id="ARBA00001273"/>
    </source>
</evidence>
<evidence type="ECO:0000313" key="14">
    <source>
        <dbReference type="Proteomes" id="UP000275461"/>
    </source>
</evidence>
<dbReference type="RefSeq" id="WP_121442971.1">
    <property type="nucleotide sequence ID" value="NZ_RCDA01000004.1"/>
</dbReference>
<evidence type="ECO:0000259" key="11">
    <source>
        <dbReference type="Pfam" id="PF00316"/>
    </source>
</evidence>
<comment type="caution">
    <text evidence="13">The sequence shown here is derived from an EMBL/GenBank/DDBJ whole genome shotgun (WGS) entry which is preliminary data.</text>
</comment>
<feature type="domain" description="Fructose-1-6-bisphosphatase class 1 C-terminal" evidence="12">
    <location>
        <begin position="199"/>
        <end position="330"/>
    </location>
</feature>
<feature type="binding site" evidence="9">
    <location>
        <begin position="117"/>
        <end position="120"/>
    </location>
    <ligand>
        <name>substrate</name>
    </ligand>
</feature>
<dbReference type="Pfam" id="PF00316">
    <property type="entry name" value="FBPase"/>
    <property type="match status" value="1"/>
</dbReference>
<dbReference type="EC" id="3.1.3.11" evidence="9"/>
<comment type="caution">
    <text evidence="9">Lacks conserved residue(s) required for the propagation of feature annotation.</text>
</comment>
<dbReference type="PIRSF" id="PIRSF000904">
    <property type="entry name" value="FBPtase_SBPase"/>
    <property type="match status" value="1"/>
</dbReference>
<feature type="binding site" evidence="9">
    <location>
        <position position="279"/>
    </location>
    <ligand>
        <name>Mg(2+)</name>
        <dbReference type="ChEBI" id="CHEBI:18420"/>
        <label>2</label>
    </ligand>
</feature>
<dbReference type="PANTHER" id="PTHR11556:SF35">
    <property type="entry name" value="SEDOHEPTULOSE-1,7-BISPHOSPHATASE, CHLOROPLASTIC"/>
    <property type="match status" value="1"/>
</dbReference>
<dbReference type="GO" id="GO:0005986">
    <property type="term" value="P:sucrose biosynthetic process"/>
    <property type="evidence" value="ECO:0007669"/>
    <property type="project" value="TreeGrafter"/>
</dbReference>
<evidence type="ECO:0000256" key="7">
    <source>
        <dbReference type="ARBA" id="ARBA00022842"/>
    </source>
</evidence>
<proteinExistence type="inferred from homology"/>
<dbReference type="InterPro" id="IPR000146">
    <property type="entry name" value="FBPase_class-1"/>
</dbReference>
<evidence type="ECO:0000256" key="6">
    <source>
        <dbReference type="ARBA" id="ARBA00022801"/>
    </source>
</evidence>
<dbReference type="PROSITE" id="PS00124">
    <property type="entry name" value="FBPASE"/>
    <property type="match status" value="1"/>
</dbReference>
<evidence type="ECO:0000256" key="2">
    <source>
        <dbReference type="ARBA" id="ARBA00005215"/>
    </source>
</evidence>
<evidence type="ECO:0000313" key="13">
    <source>
        <dbReference type="EMBL" id="RLK47146.1"/>
    </source>
</evidence>
<dbReference type="CDD" id="cd00354">
    <property type="entry name" value="FBPase"/>
    <property type="match status" value="1"/>
</dbReference>
<dbReference type="GO" id="GO:0006094">
    <property type="term" value="P:gluconeogenesis"/>
    <property type="evidence" value="ECO:0007669"/>
    <property type="project" value="UniProtKB-UniRule"/>
</dbReference>
<comment type="cofactor">
    <cofactor evidence="9">
        <name>Mg(2+)</name>
        <dbReference type="ChEBI" id="CHEBI:18420"/>
    </cofactor>
    <text evidence="9">Binds 2 magnesium ions per subunit.</text>
</comment>
<keyword evidence="4 9" id="KW-0963">Cytoplasm</keyword>
<dbReference type="Pfam" id="PF18913">
    <property type="entry name" value="FBPase_C"/>
    <property type="match status" value="1"/>
</dbReference>
<keyword evidence="14" id="KW-1185">Reference proteome</keyword>
<keyword evidence="5 9" id="KW-0479">Metal-binding</keyword>
<dbReference type="OrthoDB" id="9806756at2"/>
<evidence type="ECO:0000256" key="8">
    <source>
        <dbReference type="ARBA" id="ARBA00023277"/>
    </source>
</evidence>
<dbReference type="Gene3D" id="3.40.190.80">
    <property type="match status" value="1"/>
</dbReference>
<comment type="pathway">
    <text evidence="2">Carbohydrate biosynthesis; Calvin cycle.</text>
</comment>
<dbReference type="GO" id="GO:0006000">
    <property type="term" value="P:fructose metabolic process"/>
    <property type="evidence" value="ECO:0007669"/>
    <property type="project" value="TreeGrafter"/>
</dbReference>
<dbReference type="PRINTS" id="PR00115">
    <property type="entry name" value="F16BPHPHTASE"/>
</dbReference>
<dbReference type="InterPro" id="IPR044015">
    <property type="entry name" value="FBPase_C_dom"/>
</dbReference>
<organism evidence="13 14">
    <name type="scientific">Alkalispirillum mobile</name>
    <dbReference type="NCBI Taxonomy" id="85925"/>
    <lineage>
        <taxon>Bacteria</taxon>
        <taxon>Pseudomonadati</taxon>
        <taxon>Pseudomonadota</taxon>
        <taxon>Gammaproteobacteria</taxon>
        <taxon>Chromatiales</taxon>
        <taxon>Ectothiorhodospiraceae</taxon>
        <taxon>Alkalispirillum</taxon>
    </lineage>
</organism>
<dbReference type="GO" id="GO:0030388">
    <property type="term" value="P:fructose 1,6-bisphosphate metabolic process"/>
    <property type="evidence" value="ECO:0007669"/>
    <property type="project" value="TreeGrafter"/>
</dbReference>
<evidence type="ECO:0000259" key="12">
    <source>
        <dbReference type="Pfam" id="PF18913"/>
    </source>
</evidence>
<feature type="binding site" evidence="9">
    <location>
        <position position="116"/>
    </location>
    <ligand>
        <name>Mg(2+)</name>
        <dbReference type="ChEBI" id="CHEBI:18420"/>
        <label>1</label>
    </ligand>
</feature>
<feature type="binding site" evidence="9">
    <location>
        <position position="114"/>
    </location>
    <ligand>
        <name>Mg(2+)</name>
        <dbReference type="ChEBI" id="CHEBI:18420"/>
        <label>1</label>
    </ligand>
</feature>
<feature type="binding site" evidence="9">
    <location>
        <position position="209"/>
    </location>
    <ligand>
        <name>substrate</name>
    </ligand>
</feature>
<dbReference type="NCBIfam" id="NF006779">
    <property type="entry name" value="PRK09293.1-3"/>
    <property type="match status" value="1"/>
</dbReference>
<dbReference type="InterPro" id="IPR020548">
    <property type="entry name" value="Fructose_bisphosphatase_AS"/>
</dbReference>
<dbReference type="InterPro" id="IPR033391">
    <property type="entry name" value="FBPase_N"/>
</dbReference>
<evidence type="ECO:0000256" key="4">
    <source>
        <dbReference type="ARBA" id="ARBA00022490"/>
    </source>
</evidence>
<sequence>MDQSRMTLGRFLARHCPQDEKGRTLALLLRQVADSCRRISDAVGGGALRDLTGAADNVNVQGEEQKKLDVFANDALLEGCSWGGTVAGMASEEEDDVFTLPEDEPRGPYILLFDPLDGSSNIDVNVSVGTIFSVLPAPDAGRDPVNEDLLQSGDQQVAAGYVVYGPSTVLALTVGNGVHVFTLDRAQGEWFLTTADLKVPEQTAEFAINCSYWHQWPAPVRRYIEECLAGEDGPRGKRFNMRWVASMVADLHRIFTRGGVFLYPADSRRPNGRLRVLYEVNPIAMLMEQAGGAAFTGEERAMALQPKELHQRAGLLIGSREEVAVLERYYSEQ</sequence>
<feature type="binding site" evidence="9">
    <location>
        <position position="114"/>
    </location>
    <ligand>
        <name>Mg(2+)</name>
        <dbReference type="ChEBI" id="CHEBI:18420"/>
        <label>2</label>
    </ligand>
</feature>
<evidence type="ECO:0000256" key="3">
    <source>
        <dbReference type="ARBA" id="ARBA00010941"/>
    </source>
</evidence>
<comment type="subcellular location">
    <subcellularLocation>
        <location evidence="9">Cytoplasm</location>
    </subcellularLocation>
</comment>
<dbReference type="GO" id="GO:0000287">
    <property type="term" value="F:magnesium ion binding"/>
    <property type="evidence" value="ECO:0007669"/>
    <property type="project" value="UniProtKB-UniRule"/>
</dbReference>
<dbReference type="GO" id="GO:0006002">
    <property type="term" value="P:fructose 6-phosphate metabolic process"/>
    <property type="evidence" value="ECO:0007669"/>
    <property type="project" value="TreeGrafter"/>
</dbReference>
<dbReference type="SUPFAM" id="SSF56655">
    <property type="entry name" value="Carbohydrate phosphatase"/>
    <property type="match status" value="1"/>
</dbReference>
<dbReference type="GO" id="GO:0042132">
    <property type="term" value="F:fructose 1,6-bisphosphate 1-phosphatase activity"/>
    <property type="evidence" value="ECO:0007669"/>
    <property type="project" value="UniProtKB-UniRule"/>
</dbReference>
<accession>A0A498BXN0</accession>
<gene>
    <name evidence="9" type="primary">fbp</name>
    <name evidence="13" type="ORF">DFR31_2465</name>
</gene>
<dbReference type="Gene3D" id="3.30.540.10">
    <property type="entry name" value="Fructose-1,6-Bisphosphatase, subunit A, domain 1"/>
    <property type="match status" value="1"/>
</dbReference>
<evidence type="ECO:0000256" key="5">
    <source>
        <dbReference type="ARBA" id="ARBA00022723"/>
    </source>
</evidence>
<dbReference type="HAMAP" id="MF_01855">
    <property type="entry name" value="FBPase_class1"/>
    <property type="match status" value="1"/>
</dbReference>
<dbReference type="EMBL" id="RCDA01000004">
    <property type="protein sequence ID" value="RLK47146.1"/>
    <property type="molecule type" value="Genomic_DNA"/>
</dbReference>
<feature type="domain" description="Fructose-1-6-bisphosphatase class I N-terminal" evidence="11">
    <location>
        <begin position="6"/>
        <end position="194"/>
    </location>
</feature>
<keyword evidence="8 9" id="KW-0119">Carbohydrate metabolism</keyword>
<dbReference type="PANTHER" id="PTHR11556">
    <property type="entry name" value="FRUCTOSE-1,6-BISPHOSPHATASE-RELATED"/>
    <property type="match status" value="1"/>
</dbReference>
<dbReference type="Proteomes" id="UP000275461">
    <property type="component" value="Unassembled WGS sequence"/>
</dbReference>